<evidence type="ECO:0000256" key="2">
    <source>
        <dbReference type="ARBA" id="ARBA00022475"/>
    </source>
</evidence>
<dbReference type="RefSeq" id="WP_138186831.1">
    <property type="nucleotide sequence ID" value="NZ_LS992241.1"/>
</dbReference>
<keyword evidence="4 6" id="KW-1133">Transmembrane helix</keyword>
<evidence type="ECO:0000256" key="4">
    <source>
        <dbReference type="ARBA" id="ARBA00022989"/>
    </source>
</evidence>
<reference evidence="8" key="1">
    <citation type="submission" date="2018-08" db="EMBL/GenBank/DDBJ databases">
        <authorList>
            <person name="Chevrot R."/>
        </authorList>
    </citation>
    <scope>NUCLEOTIDE SEQUENCE [LARGE SCALE GENOMIC DNA]</scope>
</reference>
<dbReference type="GO" id="GO:0022857">
    <property type="term" value="F:transmembrane transporter activity"/>
    <property type="evidence" value="ECO:0007669"/>
    <property type="project" value="InterPro"/>
</dbReference>
<feature type="transmembrane region" description="Helical" evidence="6">
    <location>
        <begin position="312"/>
        <end position="332"/>
    </location>
</feature>
<feature type="transmembrane region" description="Helical" evidence="6">
    <location>
        <begin position="100"/>
        <end position="122"/>
    </location>
</feature>
<feature type="transmembrane region" description="Helical" evidence="6">
    <location>
        <begin position="228"/>
        <end position="250"/>
    </location>
</feature>
<dbReference type="GO" id="GO:0005886">
    <property type="term" value="C:plasma membrane"/>
    <property type="evidence" value="ECO:0007669"/>
    <property type="project" value="UniProtKB-SubCell"/>
</dbReference>
<evidence type="ECO:0000256" key="1">
    <source>
        <dbReference type="ARBA" id="ARBA00004651"/>
    </source>
</evidence>
<feature type="transmembrane region" description="Helical" evidence="6">
    <location>
        <begin position="262"/>
        <end position="281"/>
    </location>
</feature>
<keyword evidence="3 6" id="KW-0812">Transmembrane</keyword>
<dbReference type="EMBL" id="LS992241">
    <property type="protein sequence ID" value="SYX85100.1"/>
    <property type="molecule type" value="Genomic_DNA"/>
</dbReference>
<dbReference type="Proteomes" id="UP000304148">
    <property type="component" value="Chromosome"/>
</dbReference>
<dbReference type="CDD" id="cd06173">
    <property type="entry name" value="MFS_MefA_like"/>
    <property type="match status" value="1"/>
</dbReference>
<organism evidence="7 8">
    <name type="scientific">Paenibacillus alvei</name>
    <name type="common">Bacillus alvei</name>
    <dbReference type="NCBI Taxonomy" id="44250"/>
    <lineage>
        <taxon>Bacteria</taxon>
        <taxon>Bacillati</taxon>
        <taxon>Bacillota</taxon>
        <taxon>Bacilli</taxon>
        <taxon>Bacillales</taxon>
        <taxon>Paenibacillaceae</taxon>
        <taxon>Paenibacillus</taxon>
    </lineage>
</organism>
<feature type="transmembrane region" description="Helical" evidence="6">
    <location>
        <begin position="377"/>
        <end position="395"/>
    </location>
</feature>
<evidence type="ECO:0000256" key="3">
    <source>
        <dbReference type="ARBA" id="ARBA00022692"/>
    </source>
</evidence>
<dbReference type="Pfam" id="PF07690">
    <property type="entry name" value="MFS_1"/>
    <property type="match status" value="1"/>
</dbReference>
<feature type="transmembrane region" description="Helical" evidence="6">
    <location>
        <begin position="142"/>
        <end position="162"/>
    </location>
</feature>
<dbReference type="SUPFAM" id="SSF103473">
    <property type="entry name" value="MFS general substrate transporter"/>
    <property type="match status" value="1"/>
</dbReference>
<feature type="transmembrane region" description="Helical" evidence="6">
    <location>
        <begin position="29"/>
        <end position="51"/>
    </location>
</feature>
<keyword evidence="2" id="KW-1003">Cell membrane</keyword>
<dbReference type="AlphaFoldDB" id="A0A383RDN4"/>
<keyword evidence="5 6" id="KW-0472">Membrane</keyword>
<sequence>MNNLMINADFGKLWFHNISKILSERFRELIIPIIILGLSGSPLMTSLVLLFQRISSVFFSIPIGTWIEKKNLVLISSICNFIYAILLFLLAYLITIDITSLFVIGPILFFMGLVELMLNISLSAMVPKIVGRQRLLSANNSLEAADAIVTLIGPALGGIILAKYGPNISLTICGSLLIVSMLFISLIKYRNVRKETDDKPTKGKQKLKSFIRDSQEGVKYLYANGAQIVSTISALVLGFSTSFIVLSVTIHSKYTLHFSEEYIGILLSCAGIGNVVGVLIMNKFKNANWLYLLSTLMIISSFGILLLISNSFITMCFGMIIFDGALSMAFVVQITVQQGITPDYLIARVRSSIYVFGGIAAMIATILSGLISEWNSTAALAVGALVLLVNGLFIFKYKRQGVAMDKISPIHATSKSS</sequence>
<evidence type="ECO:0000256" key="5">
    <source>
        <dbReference type="ARBA" id="ARBA00023136"/>
    </source>
</evidence>
<name>A0A383RDN4_PAEAL</name>
<evidence type="ECO:0000256" key="6">
    <source>
        <dbReference type="SAM" id="Phobius"/>
    </source>
</evidence>
<comment type="subcellular location">
    <subcellularLocation>
        <location evidence="1">Cell membrane</location>
        <topology evidence="1">Multi-pass membrane protein</topology>
    </subcellularLocation>
</comment>
<gene>
    <name evidence="7" type="ORF">PBLR_13522</name>
</gene>
<protein>
    <recommendedName>
        <fullName evidence="9">MFS transporter</fullName>
    </recommendedName>
</protein>
<evidence type="ECO:0000313" key="7">
    <source>
        <dbReference type="EMBL" id="SYX85100.1"/>
    </source>
</evidence>
<dbReference type="PANTHER" id="PTHR23513">
    <property type="entry name" value="INTEGRAL MEMBRANE EFFLUX PROTEIN-RELATED"/>
    <property type="match status" value="1"/>
</dbReference>
<evidence type="ECO:0008006" key="9">
    <source>
        <dbReference type="Google" id="ProtNLM"/>
    </source>
</evidence>
<dbReference type="Gene3D" id="1.20.1250.20">
    <property type="entry name" value="MFS general substrate transporter like domains"/>
    <property type="match status" value="2"/>
</dbReference>
<feature type="transmembrane region" description="Helical" evidence="6">
    <location>
        <begin position="353"/>
        <end position="371"/>
    </location>
</feature>
<evidence type="ECO:0000313" key="8">
    <source>
        <dbReference type="Proteomes" id="UP000304148"/>
    </source>
</evidence>
<feature type="transmembrane region" description="Helical" evidence="6">
    <location>
        <begin position="72"/>
        <end position="94"/>
    </location>
</feature>
<dbReference type="InterPro" id="IPR036259">
    <property type="entry name" value="MFS_trans_sf"/>
</dbReference>
<accession>A0A383RDN4</accession>
<dbReference type="InterPro" id="IPR011701">
    <property type="entry name" value="MFS"/>
</dbReference>
<feature type="transmembrane region" description="Helical" evidence="6">
    <location>
        <begin position="288"/>
        <end position="306"/>
    </location>
</feature>
<proteinExistence type="predicted"/>
<feature type="transmembrane region" description="Helical" evidence="6">
    <location>
        <begin position="168"/>
        <end position="187"/>
    </location>
</feature>
<dbReference type="PANTHER" id="PTHR23513:SF6">
    <property type="entry name" value="MAJOR FACILITATOR SUPERFAMILY ASSOCIATED DOMAIN-CONTAINING PROTEIN"/>
    <property type="match status" value="1"/>
</dbReference>